<name>A3TXI7_PSEBH</name>
<keyword evidence="2" id="KW-0732">Signal</keyword>
<dbReference type="Gene3D" id="2.30.30.240">
    <property type="entry name" value="PRC-barrel domain"/>
    <property type="match status" value="1"/>
</dbReference>
<comment type="caution">
    <text evidence="4">The sequence shown here is derived from an EMBL/GenBank/DDBJ whole genome shotgun (WGS) entry which is preliminary data.</text>
</comment>
<evidence type="ECO:0000313" key="4">
    <source>
        <dbReference type="EMBL" id="EAQ03547.1"/>
    </source>
</evidence>
<proteinExistence type="predicted"/>
<dbReference type="Pfam" id="PF05239">
    <property type="entry name" value="PRC"/>
    <property type="match status" value="1"/>
</dbReference>
<gene>
    <name evidence="4" type="ORF">OB2597_02967</name>
</gene>
<dbReference type="Proteomes" id="UP000004318">
    <property type="component" value="Unassembled WGS sequence"/>
</dbReference>
<evidence type="ECO:0000256" key="2">
    <source>
        <dbReference type="SAM" id="SignalP"/>
    </source>
</evidence>
<sequence>MIRTFAILSLCLGSTAALAQDETAAQDPAPGQEAAANDARQPSAFPADGPLIRAEAVEESAVYSLDENYNETFWNSGEPFGDVAASWLEIGEVEDLVLDNDAKVVGVTVDVGGFIGIGERRVLIPLADIRLVQTPQVDDFMIVTRMSQAQLEEAEAVGPLIGDD</sequence>
<organism evidence="4 5">
    <name type="scientific">Pseudooceanicola batsensis (strain ATCC BAA-863 / DSM 15984 / KCTC 12145 / HTCC2597)</name>
    <name type="common">Oceanicola batsensis</name>
    <dbReference type="NCBI Taxonomy" id="252305"/>
    <lineage>
        <taxon>Bacteria</taxon>
        <taxon>Pseudomonadati</taxon>
        <taxon>Pseudomonadota</taxon>
        <taxon>Alphaproteobacteria</taxon>
        <taxon>Rhodobacterales</taxon>
        <taxon>Paracoccaceae</taxon>
        <taxon>Pseudooceanicola</taxon>
    </lineage>
</organism>
<protein>
    <recommendedName>
        <fullName evidence="3">PRC-barrel domain-containing protein</fullName>
    </recommendedName>
</protein>
<evidence type="ECO:0000313" key="5">
    <source>
        <dbReference type="Proteomes" id="UP000004318"/>
    </source>
</evidence>
<feature type="chain" id="PRO_5002660184" description="PRC-barrel domain-containing protein" evidence="2">
    <location>
        <begin position="20"/>
        <end position="164"/>
    </location>
</feature>
<feature type="domain" description="PRC-barrel" evidence="3">
    <location>
        <begin position="89"/>
        <end position="134"/>
    </location>
</feature>
<dbReference type="STRING" id="252305.OB2597_02967"/>
<evidence type="ECO:0000259" key="3">
    <source>
        <dbReference type="Pfam" id="PF05239"/>
    </source>
</evidence>
<dbReference type="OrthoDB" id="7876889at2"/>
<accession>A3TXI7</accession>
<reference evidence="4 5" key="1">
    <citation type="journal article" date="2010" name="J. Bacteriol.">
        <title>Genome sequences of Oceanicola granulosus HTCC2516(T) and Oceanicola batsensis HTCC2597(TDelta).</title>
        <authorList>
            <person name="Thrash J.C."/>
            <person name="Cho J.C."/>
            <person name="Vergin K.L."/>
            <person name="Giovannoni S.J."/>
        </authorList>
    </citation>
    <scope>NUCLEOTIDE SEQUENCE [LARGE SCALE GENOMIC DNA]</scope>
    <source>
        <strain evidence="5">ATCC BAA-863 / DSM 15984 / KCTC 12145 / HTCC2597</strain>
    </source>
</reference>
<evidence type="ECO:0000256" key="1">
    <source>
        <dbReference type="SAM" id="MobiDB-lite"/>
    </source>
</evidence>
<dbReference type="HOGENOM" id="CLU_1433465_0_0_5"/>
<dbReference type="SUPFAM" id="SSF50346">
    <property type="entry name" value="PRC-barrel domain"/>
    <property type="match status" value="1"/>
</dbReference>
<dbReference type="AlphaFoldDB" id="A3TXI7"/>
<dbReference type="InterPro" id="IPR027275">
    <property type="entry name" value="PRC-brl_dom"/>
</dbReference>
<keyword evidence="5" id="KW-1185">Reference proteome</keyword>
<dbReference type="RefSeq" id="WP_009804847.1">
    <property type="nucleotide sequence ID" value="NZ_CH724131.1"/>
</dbReference>
<dbReference type="eggNOG" id="COG1873">
    <property type="taxonomic scope" value="Bacteria"/>
</dbReference>
<dbReference type="InterPro" id="IPR011033">
    <property type="entry name" value="PRC_barrel-like_sf"/>
</dbReference>
<dbReference type="EMBL" id="AAMO01000004">
    <property type="protein sequence ID" value="EAQ03547.1"/>
    <property type="molecule type" value="Genomic_DNA"/>
</dbReference>
<feature type="signal peptide" evidence="2">
    <location>
        <begin position="1"/>
        <end position="19"/>
    </location>
</feature>
<feature type="region of interest" description="Disordered" evidence="1">
    <location>
        <begin position="22"/>
        <end position="43"/>
    </location>
</feature>